<evidence type="ECO:0000313" key="2">
    <source>
        <dbReference type="EMBL" id="MDN3571564.1"/>
    </source>
</evidence>
<comment type="caution">
    <text evidence="2">The sequence shown here is derived from an EMBL/GenBank/DDBJ whole genome shotgun (WGS) entry which is preliminary data.</text>
</comment>
<gene>
    <name evidence="2" type="ORF">QWZ18_13140</name>
</gene>
<name>A0ABT8AP47_9HYPH</name>
<keyword evidence="1" id="KW-0812">Transmembrane</keyword>
<feature type="transmembrane region" description="Helical" evidence="1">
    <location>
        <begin position="12"/>
        <end position="34"/>
    </location>
</feature>
<protein>
    <submittedName>
        <fullName evidence="2">Uncharacterized protein</fullName>
    </submittedName>
</protein>
<feature type="transmembrane region" description="Helical" evidence="1">
    <location>
        <begin position="40"/>
        <end position="60"/>
    </location>
</feature>
<keyword evidence="1" id="KW-1133">Transmembrane helix</keyword>
<reference evidence="3" key="1">
    <citation type="journal article" date="2019" name="Int. J. Syst. Evol. Microbiol.">
        <title>The Global Catalogue of Microorganisms (GCM) 10K type strain sequencing project: providing services to taxonomists for standard genome sequencing and annotation.</title>
        <authorList>
            <consortium name="The Broad Institute Genomics Platform"/>
            <consortium name="The Broad Institute Genome Sequencing Center for Infectious Disease"/>
            <person name="Wu L."/>
            <person name="Ma J."/>
        </authorList>
    </citation>
    <scope>NUCLEOTIDE SEQUENCE [LARGE SCALE GENOMIC DNA]</scope>
    <source>
        <strain evidence="3">CECT 7806</strain>
    </source>
</reference>
<organism evidence="2 3">
    <name type="scientific">Methylobacterium longum</name>
    <dbReference type="NCBI Taxonomy" id="767694"/>
    <lineage>
        <taxon>Bacteria</taxon>
        <taxon>Pseudomonadati</taxon>
        <taxon>Pseudomonadota</taxon>
        <taxon>Alphaproteobacteria</taxon>
        <taxon>Hyphomicrobiales</taxon>
        <taxon>Methylobacteriaceae</taxon>
        <taxon>Methylobacterium</taxon>
    </lineage>
</organism>
<keyword evidence="3" id="KW-1185">Reference proteome</keyword>
<sequence length="74" mass="7627">MQPSECCIIRASIAAALGAIVAFALLLNHGIIVAMALSPLVGSAAAVGAVALFWFVSLFFPCRSGKRVIAEAPR</sequence>
<evidence type="ECO:0000313" key="3">
    <source>
        <dbReference type="Proteomes" id="UP001244297"/>
    </source>
</evidence>
<dbReference type="Proteomes" id="UP001244297">
    <property type="component" value="Unassembled WGS sequence"/>
</dbReference>
<dbReference type="EMBL" id="JAUFPT010000038">
    <property type="protein sequence ID" value="MDN3571564.1"/>
    <property type="molecule type" value="Genomic_DNA"/>
</dbReference>
<evidence type="ECO:0000256" key="1">
    <source>
        <dbReference type="SAM" id="Phobius"/>
    </source>
</evidence>
<proteinExistence type="predicted"/>
<dbReference type="RefSeq" id="WP_238293564.1">
    <property type="nucleotide sequence ID" value="NZ_BPQS01000072.1"/>
</dbReference>
<keyword evidence="1" id="KW-0472">Membrane</keyword>
<accession>A0ABT8AP47</accession>